<dbReference type="PROSITE" id="PS50850">
    <property type="entry name" value="MFS"/>
    <property type="match status" value="1"/>
</dbReference>
<gene>
    <name evidence="9" type="ORF">EC604_03690</name>
</gene>
<evidence type="ECO:0000256" key="3">
    <source>
        <dbReference type="ARBA" id="ARBA00022475"/>
    </source>
</evidence>
<evidence type="ECO:0000256" key="1">
    <source>
        <dbReference type="ARBA" id="ARBA00004651"/>
    </source>
</evidence>
<comment type="subcellular location">
    <subcellularLocation>
        <location evidence="1">Cell membrane</location>
        <topology evidence="1">Multi-pass membrane protein</topology>
    </subcellularLocation>
</comment>
<dbReference type="OrthoDB" id="7055052at2"/>
<dbReference type="AlphaFoldDB" id="A0A5M9WMZ4"/>
<feature type="transmembrane region" description="Helical" evidence="7">
    <location>
        <begin position="39"/>
        <end position="59"/>
    </location>
</feature>
<sequence>MLKRSYYYLLATVTLSSFGDVFGLLAMEWIVYELTASKLAMGAMALCFSISEVLFRLLGSPLSDRLNRGKFMSGLVVIRLAALLIPLTMSIAGHLHIWHLFIAAALSGACSALFMPTAMAVIPGVVDKHQLIRSFAVIDGARNASALIGPALAGALIALAGSLPTLGVNAACYLLALTALLYMPTIHQQAVSNVTFSFKKYIQDIGEACSFYRKFPAMLTIMVMVSISNMSSIAVWTMMIPFVREVLHKNAATMGTLTSASAFGTLGGLLIISKLGEFKKRRVVMLCSLATIGLSYVLLGAFPSYPFALLILCIAGAAGPFFGVLSSSLHGTLVPVSLQGRVNSIRFLIGGGLQPVGAFAGAAIAERFGIPTLLLTIGLLPIFCSIAASFLPNLKFLDGDLSKLKKEESFS</sequence>
<dbReference type="PANTHER" id="PTHR23513:SF6">
    <property type="entry name" value="MAJOR FACILITATOR SUPERFAMILY ASSOCIATED DOMAIN-CONTAINING PROTEIN"/>
    <property type="match status" value="1"/>
</dbReference>
<keyword evidence="4 7" id="KW-0812">Transmembrane</keyword>
<evidence type="ECO:0000259" key="8">
    <source>
        <dbReference type="PROSITE" id="PS50850"/>
    </source>
</evidence>
<feature type="transmembrane region" description="Helical" evidence="7">
    <location>
        <begin position="370"/>
        <end position="391"/>
    </location>
</feature>
<comment type="caution">
    <text evidence="9">The sequence shown here is derived from an EMBL/GenBank/DDBJ whole genome shotgun (WGS) entry which is preliminary data.</text>
</comment>
<feature type="transmembrane region" description="Helical" evidence="7">
    <location>
        <begin position="97"/>
        <end position="122"/>
    </location>
</feature>
<keyword evidence="6 7" id="KW-0472">Membrane</keyword>
<keyword evidence="3" id="KW-1003">Cell membrane</keyword>
<organism evidence="9 10">
    <name type="scientific">Paenibacillus amylolyticus</name>
    <dbReference type="NCBI Taxonomy" id="1451"/>
    <lineage>
        <taxon>Bacteria</taxon>
        <taxon>Bacillati</taxon>
        <taxon>Bacillota</taxon>
        <taxon>Bacilli</taxon>
        <taxon>Bacillales</taxon>
        <taxon>Paenibacillaceae</taxon>
        <taxon>Paenibacillus</taxon>
    </lineage>
</organism>
<evidence type="ECO:0000256" key="6">
    <source>
        <dbReference type="ARBA" id="ARBA00023136"/>
    </source>
</evidence>
<keyword evidence="2" id="KW-0813">Transport</keyword>
<feature type="transmembrane region" description="Helical" evidence="7">
    <location>
        <begin position="251"/>
        <end position="271"/>
    </location>
</feature>
<dbReference type="GO" id="GO:0005886">
    <property type="term" value="C:plasma membrane"/>
    <property type="evidence" value="ECO:0007669"/>
    <property type="project" value="UniProtKB-SubCell"/>
</dbReference>
<dbReference type="RefSeq" id="WP_123062789.1">
    <property type="nucleotide sequence ID" value="NZ_RIAS01000001.1"/>
</dbReference>
<feature type="transmembrane region" description="Helical" evidence="7">
    <location>
        <begin position="217"/>
        <end position="239"/>
    </location>
</feature>
<evidence type="ECO:0000313" key="10">
    <source>
        <dbReference type="Proteomes" id="UP000323664"/>
    </source>
</evidence>
<evidence type="ECO:0000256" key="7">
    <source>
        <dbReference type="SAM" id="Phobius"/>
    </source>
</evidence>
<dbReference type="GO" id="GO:0022857">
    <property type="term" value="F:transmembrane transporter activity"/>
    <property type="evidence" value="ECO:0007669"/>
    <property type="project" value="InterPro"/>
</dbReference>
<dbReference type="InterPro" id="IPR036259">
    <property type="entry name" value="MFS_trans_sf"/>
</dbReference>
<evidence type="ECO:0000256" key="2">
    <source>
        <dbReference type="ARBA" id="ARBA00022448"/>
    </source>
</evidence>
<feature type="transmembrane region" description="Helical" evidence="7">
    <location>
        <begin position="345"/>
        <end position="364"/>
    </location>
</feature>
<feature type="transmembrane region" description="Helical" evidence="7">
    <location>
        <begin position="283"/>
        <end position="302"/>
    </location>
</feature>
<dbReference type="PANTHER" id="PTHR23513">
    <property type="entry name" value="INTEGRAL MEMBRANE EFFLUX PROTEIN-RELATED"/>
    <property type="match status" value="1"/>
</dbReference>
<dbReference type="SUPFAM" id="SSF103473">
    <property type="entry name" value="MFS general substrate transporter"/>
    <property type="match status" value="1"/>
</dbReference>
<dbReference type="InterPro" id="IPR010290">
    <property type="entry name" value="TM_effector"/>
</dbReference>
<keyword evidence="5 7" id="KW-1133">Transmembrane helix</keyword>
<feature type="transmembrane region" description="Helical" evidence="7">
    <location>
        <begin position="308"/>
        <end position="333"/>
    </location>
</feature>
<evidence type="ECO:0000256" key="4">
    <source>
        <dbReference type="ARBA" id="ARBA00022692"/>
    </source>
</evidence>
<feature type="transmembrane region" description="Helical" evidence="7">
    <location>
        <begin position="7"/>
        <end position="27"/>
    </location>
</feature>
<reference evidence="9 10" key="1">
    <citation type="journal article" date="2019" name="J. Ind. Microbiol. Biotechnol.">
        <title>Paenibacillus amylolyticus 27C64 has a diverse set of carbohydrate-active enzymes and complete pectin deconstruction system.</title>
        <authorList>
            <person name="Keggi C."/>
            <person name="Doran-Peterson J."/>
        </authorList>
    </citation>
    <scope>NUCLEOTIDE SEQUENCE [LARGE SCALE GENOMIC DNA]</scope>
    <source>
        <strain evidence="9 10">27C64</strain>
    </source>
</reference>
<evidence type="ECO:0000313" key="9">
    <source>
        <dbReference type="EMBL" id="KAA8782947.1"/>
    </source>
</evidence>
<proteinExistence type="predicted"/>
<dbReference type="Proteomes" id="UP000323664">
    <property type="component" value="Unassembled WGS sequence"/>
</dbReference>
<dbReference type="Gene3D" id="1.20.1250.20">
    <property type="entry name" value="MFS general substrate transporter like domains"/>
    <property type="match status" value="1"/>
</dbReference>
<feature type="transmembrane region" description="Helical" evidence="7">
    <location>
        <begin position="71"/>
        <end position="91"/>
    </location>
</feature>
<evidence type="ECO:0000256" key="5">
    <source>
        <dbReference type="ARBA" id="ARBA00022989"/>
    </source>
</evidence>
<accession>A0A5M9WMZ4</accession>
<protein>
    <submittedName>
        <fullName evidence="9">MFS transporter</fullName>
    </submittedName>
</protein>
<feature type="domain" description="Major facilitator superfamily (MFS) profile" evidence="8">
    <location>
        <begin position="217"/>
        <end position="411"/>
    </location>
</feature>
<name>A0A5M9WMZ4_PAEAM</name>
<dbReference type="EMBL" id="RIAS01000001">
    <property type="protein sequence ID" value="KAA8782947.1"/>
    <property type="molecule type" value="Genomic_DNA"/>
</dbReference>
<dbReference type="CDD" id="cd06173">
    <property type="entry name" value="MFS_MefA_like"/>
    <property type="match status" value="1"/>
</dbReference>
<feature type="transmembrane region" description="Helical" evidence="7">
    <location>
        <begin position="143"/>
        <end position="160"/>
    </location>
</feature>
<dbReference type="InterPro" id="IPR020846">
    <property type="entry name" value="MFS_dom"/>
</dbReference>
<dbReference type="Pfam" id="PF05977">
    <property type="entry name" value="MFS_3"/>
    <property type="match status" value="1"/>
</dbReference>